<accession>A0A8K0CBB6</accession>
<dbReference type="OrthoDB" id="6759716at2759"/>
<dbReference type="EMBL" id="VTPC01090181">
    <property type="protein sequence ID" value="KAF2884345.1"/>
    <property type="molecule type" value="Genomic_DNA"/>
</dbReference>
<protein>
    <submittedName>
        <fullName evidence="1">Uncharacterized protein</fullName>
    </submittedName>
</protein>
<comment type="caution">
    <text evidence="1">The sequence shown here is derived from an EMBL/GenBank/DDBJ whole genome shotgun (WGS) entry which is preliminary data.</text>
</comment>
<evidence type="ECO:0000313" key="2">
    <source>
        <dbReference type="Proteomes" id="UP000801492"/>
    </source>
</evidence>
<dbReference type="Proteomes" id="UP000801492">
    <property type="component" value="Unassembled WGS sequence"/>
</dbReference>
<name>A0A8K0CBB6_IGNLU</name>
<sequence>MIHQQKQTYRESTEYNEVCNEIKQKILKGTKNCRTTKVMEVIENNKIMKVLRNKSIGKKKNYQNKKPVRDNNKRLKGTTETIKEFYSFLYASKNQNPDDRETDRNTINLNSNGLREIKQALQQIKNGRSPGKDRITCEMLKYRGGTILGALAILFNKCLVNGRILSKQKNLKVILLFKKGYRAEIEYYRLISLLSPFASHLPKYLPAALQIN</sequence>
<reference evidence="1" key="1">
    <citation type="submission" date="2019-08" db="EMBL/GenBank/DDBJ databases">
        <title>The genome of the North American firefly Photinus pyralis.</title>
        <authorList>
            <consortium name="Photinus pyralis genome working group"/>
            <person name="Fallon T.R."/>
            <person name="Sander Lower S.E."/>
            <person name="Weng J.-K."/>
        </authorList>
    </citation>
    <scope>NUCLEOTIDE SEQUENCE</scope>
    <source>
        <strain evidence="1">TRF0915ILg1</strain>
        <tissue evidence="1">Whole body</tissue>
    </source>
</reference>
<gene>
    <name evidence="1" type="ORF">ILUMI_21835</name>
</gene>
<organism evidence="1 2">
    <name type="scientific">Ignelater luminosus</name>
    <name type="common">Cucubano</name>
    <name type="synonym">Pyrophorus luminosus</name>
    <dbReference type="NCBI Taxonomy" id="2038154"/>
    <lineage>
        <taxon>Eukaryota</taxon>
        <taxon>Metazoa</taxon>
        <taxon>Ecdysozoa</taxon>
        <taxon>Arthropoda</taxon>
        <taxon>Hexapoda</taxon>
        <taxon>Insecta</taxon>
        <taxon>Pterygota</taxon>
        <taxon>Neoptera</taxon>
        <taxon>Endopterygota</taxon>
        <taxon>Coleoptera</taxon>
        <taxon>Polyphaga</taxon>
        <taxon>Elateriformia</taxon>
        <taxon>Elateroidea</taxon>
        <taxon>Elateridae</taxon>
        <taxon>Agrypninae</taxon>
        <taxon>Pyrophorini</taxon>
        <taxon>Ignelater</taxon>
    </lineage>
</organism>
<keyword evidence="2" id="KW-1185">Reference proteome</keyword>
<evidence type="ECO:0000313" key="1">
    <source>
        <dbReference type="EMBL" id="KAF2884345.1"/>
    </source>
</evidence>
<proteinExistence type="predicted"/>
<dbReference type="AlphaFoldDB" id="A0A8K0CBB6"/>